<dbReference type="Pfam" id="PF03266">
    <property type="entry name" value="NTPase_1"/>
    <property type="match status" value="1"/>
</dbReference>
<dbReference type="HAMAP" id="MF_00796">
    <property type="entry name" value="NTPase_1"/>
    <property type="match status" value="1"/>
</dbReference>
<proteinExistence type="inferred from homology"/>
<dbReference type="GO" id="GO:0017111">
    <property type="term" value="F:ribonucleoside triphosphate phosphatase activity"/>
    <property type="evidence" value="ECO:0007669"/>
    <property type="project" value="UniProtKB-UniRule"/>
</dbReference>
<keyword evidence="2 4" id="KW-0378">Hydrolase</keyword>
<evidence type="ECO:0000256" key="2">
    <source>
        <dbReference type="ARBA" id="ARBA00022801"/>
    </source>
</evidence>
<feature type="binding site" evidence="4">
    <location>
        <begin position="108"/>
        <end position="115"/>
    </location>
    <ligand>
        <name>ATP</name>
        <dbReference type="ChEBI" id="CHEBI:30616"/>
    </ligand>
</feature>
<dbReference type="InterPro" id="IPR027417">
    <property type="entry name" value="P-loop_NTPase"/>
</dbReference>
<dbReference type="PANTHER" id="PTHR43146">
    <property type="entry name" value="CANCER-RELATED NUCLEOSIDE-TRIPHOSPHATASE"/>
    <property type="match status" value="1"/>
</dbReference>
<evidence type="ECO:0000256" key="4">
    <source>
        <dbReference type="HAMAP-Rule" id="MF_00796"/>
    </source>
</evidence>
<dbReference type="RefSeq" id="WP_285272829.1">
    <property type="nucleotide sequence ID" value="NZ_JASNVW010000001.1"/>
</dbReference>
<reference evidence="5 6" key="1">
    <citation type="submission" date="2023-05" db="EMBL/GenBank/DDBJ databases">
        <title>A new hyperthermophilic archaea 'Ignisphaera cupida' sp. nov. and description of the family 'Ignisphaeraceae' fam. nov.</title>
        <authorList>
            <person name="Podosokorskaya O.A."/>
            <person name="Elcheninov A.G."/>
            <person name="Klukina A."/>
            <person name="Merkel A.Y."/>
        </authorList>
    </citation>
    <scope>NUCLEOTIDE SEQUENCE [LARGE SCALE GENOMIC DNA]</scope>
    <source>
        <strain evidence="5 6">4213-co</strain>
    </source>
</reference>
<dbReference type="SUPFAM" id="SSF52540">
    <property type="entry name" value="P-loop containing nucleoside triphosphate hydrolases"/>
    <property type="match status" value="1"/>
</dbReference>
<keyword evidence="6" id="KW-1185">Reference proteome</keyword>
<keyword evidence="3 4" id="KW-0067">ATP-binding</keyword>
<dbReference type="AlphaFoldDB" id="A0ABD4Z6V6"/>
<name>A0ABD4Z6V6_9CREN</name>
<evidence type="ECO:0000313" key="5">
    <source>
        <dbReference type="EMBL" id="MDK6027848.1"/>
    </source>
</evidence>
<comment type="similarity">
    <text evidence="4">Belongs to the THEP1 NTPase family.</text>
</comment>
<dbReference type="Proteomes" id="UP001529235">
    <property type="component" value="Unassembled WGS sequence"/>
</dbReference>
<feature type="binding site" evidence="4">
    <location>
        <begin position="8"/>
        <end position="15"/>
    </location>
    <ligand>
        <name>ATP</name>
        <dbReference type="ChEBI" id="CHEBI:30616"/>
    </ligand>
</feature>
<keyword evidence="1 4" id="KW-0547">Nucleotide-binding</keyword>
<protein>
    <recommendedName>
        <fullName evidence="4">Nucleoside-triphosphatase QPL79_00505</fullName>
        <shortName evidence="4">NTPase</shortName>
        <ecNumber evidence="4">3.6.1.15</ecNumber>
    </recommendedName>
    <alternativeName>
        <fullName evidence="4">Nucleoside triphosphate phosphohydrolase</fullName>
    </alternativeName>
</protein>
<sequence length="191" mass="22025">MVAIAITGEPGVGKTTLLLKLVEYLRSMNVTVYGFYCPEVREGGKRIGFRIVDIAKNNQGWLALIPEKAIEMGYDIAFLKRIGRYVLINYEAEKVGREALKMQCKNCVLAIDEIGPMELSIEGLRREIIQAIKNCDHLLITLHRNMRDRDILKLLQSKNTEIITLTKFNRDKMFNEMVNKLKNEFFKSIDR</sequence>
<dbReference type="EMBL" id="JASNVW010000001">
    <property type="protein sequence ID" value="MDK6027848.1"/>
    <property type="molecule type" value="Genomic_DNA"/>
</dbReference>
<gene>
    <name evidence="5" type="ORF">QPL79_00505</name>
</gene>
<evidence type="ECO:0000256" key="3">
    <source>
        <dbReference type="ARBA" id="ARBA00022840"/>
    </source>
</evidence>
<dbReference type="GO" id="GO:0005524">
    <property type="term" value="F:ATP binding"/>
    <property type="evidence" value="ECO:0007669"/>
    <property type="project" value="UniProtKB-UniRule"/>
</dbReference>
<comment type="caution">
    <text evidence="5">The sequence shown here is derived from an EMBL/GenBank/DDBJ whole genome shotgun (WGS) entry which is preliminary data.</text>
</comment>
<comment type="function">
    <text evidence="4">Has nucleotide phosphatase activity towards ATP, GTP, CTP, TTP and UTP. May hydrolyze nucleoside diphosphates with lower efficiency.</text>
</comment>
<accession>A0ABD4Z6V6</accession>
<evidence type="ECO:0000313" key="6">
    <source>
        <dbReference type="Proteomes" id="UP001529235"/>
    </source>
</evidence>
<dbReference type="InterPro" id="IPR004948">
    <property type="entry name" value="Nuc-triphosphatase_THEP1"/>
</dbReference>
<evidence type="ECO:0000256" key="1">
    <source>
        <dbReference type="ARBA" id="ARBA00022741"/>
    </source>
</evidence>
<dbReference type="Gene3D" id="3.40.50.300">
    <property type="entry name" value="P-loop containing nucleotide triphosphate hydrolases"/>
    <property type="match status" value="1"/>
</dbReference>
<dbReference type="PANTHER" id="PTHR43146:SF1">
    <property type="entry name" value="CANCER-RELATED NUCLEOSIDE-TRIPHOSPHATASE"/>
    <property type="match status" value="1"/>
</dbReference>
<comment type="catalytic activity">
    <reaction evidence="4">
        <text>a ribonucleoside 5'-triphosphate + H2O = a ribonucleoside 5'-diphosphate + phosphate + H(+)</text>
        <dbReference type="Rhea" id="RHEA:23680"/>
        <dbReference type="ChEBI" id="CHEBI:15377"/>
        <dbReference type="ChEBI" id="CHEBI:15378"/>
        <dbReference type="ChEBI" id="CHEBI:43474"/>
        <dbReference type="ChEBI" id="CHEBI:57930"/>
        <dbReference type="ChEBI" id="CHEBI:61557"/>
        <dbReference type="EC" id="3.6.1.15"/>
    </reaction>
</comment>
<dbReference type="EC" id="3.6.1.15" evidence="4"/>
<organism evidence="5 6">
    <name type="scientific">Ignisphaera cupida</name>
    <dbReference type="NCBI Taxonomy" id="3050454"/>
    <lineage>
        <taxon>Archaea</taxon>
        <taxon>Thermoproteota</taxon>
        <taxon>Thermoprotei</taxon>
        <taxon>Desulfurococcales</taxon>
        <taxon>Desulfurococcaceae</taxon>
        <taxon>Ignisphaera</taxon>
    </lineage>
</organism>